<dbReference type="Pfam" id="PF02518">
    <property type="entry name" value="HATPase_c"/>
    <property type="match status" value="1"/>
</dbReference>
<dbReference type="SUPFAM" id="SSF55874">
    <property type="entry name" value="ATPase domain of HSP90 chaperone/DNA topoisomerase II/histidine kinase"/>
    <property type="match status" value="1"/>
</dbReference>
<keyword evidence="9" id="KW-0472">Membrane</keyword>
<dbReference type="AlphaFoldDB" id="A0A1F4TJE5"/>
<feature type="transmembrane region" description="Helical" evidence="9">
    <location>
        <begin position="45"/>
        <end position="66"/>
    </location>
</feature>
<dbReference type="EMBL" id="MEUI01000044">
    <property type="protein sequence ID" value="OGC32842.1"/>
    <property type="molecule type" value="Genomic_DNA"/>
</dbReference>
<keyword evidence="4" id="KW-0808">Transferase</keyword>
<dbReference type="PRINTS" id="PR00344">
    <property type="entry name" value="BCTRLSENSOR"/>
</dbReference>
<keyword evidence="9" id="KW-1133">Transmembrane helix</keyword>
<dbReference type="SMART" id="SM00387">
    <property type="entry name" value="HATPase_c"/>
    <property type="match status" value="1"/>
</dbReference>
<keyword evidence="5" id="KW-0547">Nucleotide-binding</keyword>
<feature type="transmembrane region" description="Helical" evidence="9">
    <location>
        <begin position="140"/>
        <end position="160"/>
    </location>
</feature>
<sequence length="623" mass="70564">MYFTQDLSFALFFAKFGSVGIIFIPLMGNLFVLRLLQKKEKFTNIFIFVYSLMLLALLYNGGFYAAVTHRYWGNYPVANTFNFLNIIFFVIVFNKIVVQLWDGVRRATGAERVKILYVLLAFGIGSFGFIDWIPNYYDKFYPLAFILSSSWVFLIALAITKTRLMNIFVAISKSVAWILTVIFYALIYLGLVWLHLSLISSQINWLFLSWSILYGILVGETFKLTRLLLQTTTDKAFVKASYDPSEVLSKVVSSIAKAVTSNDMAKAIFPILDDDLDIANVHIYFLETKAKNYVEWDTTNNQPSANLLSATSSLVQQMLAQKNIVPFDGKIAIPCISDDQLLGFFLLGKKRSEDDYTDDDFKILRSISDYVAVSLKYIIKRYEDVMSDLFREKDKVAIAQRELEKSHRLQQLGQLTAGIAHEIRNPMMALSSQAELLPERLQDKEFLLWISKMFPEQIFRILNIIQRMLKFARAKEEGLAQVDVNCVLEESLSLLVGKIKAKDIMVKKHFVADLFIHGHADSLSEAFINIILNAIESMNSEGELTLSTTKENNNIIIKIKDSGCGIPEDKLVNLGDPFYTTKDEGTGLGLSIAYKVIDEHNGKIKVESAVGQGTTFTITLPIE</sequence>
<dbReference type="PROSITE" id="PS50109">
    <property type="entry name" value="HIS_KIN"/>
    <property type="match status" value="1"/>
</dbReference>
<proteinExistence type="predicted"/>
<dbReference type="InterPro" id="IPR036097">
    <property type="entry name" value="HisK_dim/P_sf"/>
</dbReference>
<gene>
    <name evidence="11" type="ORF">A2462_06535</name>
</gene>
<feature type="transmembrane region" description="Helical" evidence="9">
    <location>
        <begin position="167"/>
        <end position="191"/>
    </location>
</feature>
<dbReference type="Pfam" id="PF00512">
    <property type="entry name" value="HisKA"/>
    <property type="match status" value="1"/>
</dbReference>
<comment type="caution">
    <text evidence="11">The sequence shown here is derived from an EMBL/GenBank/DDBJ whole genome shotgun (WGS) entry which is preliminary data.</text>
</comment>
<dbReference type="InterPro" id="IPR003594">
    <property type="entry name" value="HATPase_dom"/>
</dbReference>
<evidence type="ECO:0000256" key="3">
    <source>
        <dbReference type="ARBA" id="ARBA00022553"/>
    </source>
</evidence>
<keyword evidence="7" id="KW-0067">ATP-binding</keyword>
<dbReference type="InterPro" id="IPR005467">
    <property type="entry name" value="His_kinase_dom"/>
</dbReference>
<dbReference type="Gene3D" id="1.10.287.130">
    <property type="match status" value="1"/>
</dbReference>
<dbReference type="Gene3D" id="3.30.450.40">
    <property type="match status" value="1"/>
</dbReference>
<evidence type="ECO:0000259" key="10">
    <source>
        <dbReference type="PROSITE" id="PS50109"/>
    </source>
</evidence>
<dbReference type="PANTHER" id="PTHR43065:SF10">
    <property type="entry name" value="PEROXIDE STRESS-ACTIVATED HISTIDINE KINASE MAK3"/>
    <property type="match status" value="1"/>
</dbReference>
<evidence type="ECO:0000313" key="12">
    <source>
        <dbReference type="Proteomes" id="UP000177309"/>
    </source>
</evidence>
<accession>A0A1F4TJE5</accession>
<evidence type="ECO:0000256" key="1">
    <source>
        <dbReference type="ARBA" id="ARBA00000085"/>
    </source>
</evidence>
<feature type="domain" description="Histidine kinase" evidence="10">
    <location>
        <begin position="418"/>
        <end position="623"/>
    </location>
</feature>
<dbReference type="GO" id="GO:0005524">
    <property type="term" value="F:ATP binding"/>
    <property type="evidence" value="ECO:0007669"/>
    <property type="project" value="UniProtKB-KW"/>
</dbReference>
<feature type="transmembrane region" description="Helical" evidence="9">
    <location>
        <begin position="116"/>
        <end position="134"/>
    </location>
</feature>
<evidence type="ECO:0000256" key="6">
    <source>
        <dbReference type="ARBA" id="ARBA00022777"/>
    </source>
</evidence>
<dbReference type="InterPro" id="IPR004358">
    <property type="entry name" value="Sig_transdc_His_kin-like_C"/>
</dbReference>
<dbReference type="Proteomes" id="UP000177309">
    <property type="component" value="Unassembled WGS sequence"/>
</dbReference>
<dbReference type="EC" id="2.7.13.3" evidence="2"/>
<dbReference type="CDD" id="cd00082">
    <property type="entry name" value="HisKA"/>
    <property type="match status" value="1"/>
</dbReference>
<keyword evidence="6" id="KW-0418">Kinase</keyword>
<evidence type="ECO:0000256" key="7">
    <source>
        <dbReference type="ARBA" id="ARBA00022840"/>
    </source>
</evidence>
<comment type="catalytic activity">
    <reaction evidence="1">
        <text>ATP + protein L-histidine = ADP + protein N-phospho-L-histidine.</text>
        <dbReference type="EC" id="2.7.13.3"/>
    </reaction>
</comment>
<keyword evidence="3" id="KW-0597">Phosphoprotein</keyword>
<evidence type="ECO:0000256" key="8">
    <source>
        <dbReference type="ARBA" id="ARBA00023012"/>
    </source>
</evidence>
<dbReference type="SMART" id="SM00388">
    <property type="entry name" value="HisKA"/>
    <property type="match status" value="1"/>
</dbReference>
<evidence type="ECO:0000256" key="5">
    <source>
        <dbReference type="ARBA" id="ARBA00022741"/>
    </source>
</evidence>
<dbReference type="PANTHER" id="PTHR43065">
    <property type="entry name" value="SENSOR HISTIDINE KINASE"/>
    <property type="match status" value="1"/>
</dbReference>
<evidence type="ECO:0000256" key="9">
    <source>
        <dbReference type="SAM" id="Phobius"/>
    </source>
</evidence>
<dbReference type="Gene3D" id="3.30.565.10">
    <property type="entry name" value="Histidine kinase-like ATPase, C-terminal domain"/>
    <property type="match status" value="1"/>
</dbReference>
<name>A0A1F4TJE5_UNCSA</name>
<keyword evidence="9" id="KW-0812">Transmembrane</keyword>
<keyword evidence="8" id="KW-0902">Two-component regulatory system</keyword>
<evidence type="ECO:0000313" key="11">
    <source>
        <dbReference type="EMBL" id="OGC32842.1"/>
    </source>
</evidence>
<dbReference type="InterPro" id="IPR003661">
    <property type="entry name" value="HisK_dim/P_dom"/>
</dbReference>
<protein>
    <recommendedName>
        <fullName evidence="2">histidine kinase</fullName>
        <ecNumber evidence="2">2.7.13.3</ecNumber>
    </recommendedName>
</protein>
<dbReference type="SUPFAM" id="SSF55781">
    <property type="entry name" value="GAF domain-like"/>
    <property type="match status" value="1"/>
</dbReference>
<dbReference type="InterPro" id="IPR029016">
    <property type="entry name" value="GAF-like_dom_sf"/>
</dbReference>
<feature type="transmembrane region" description="Helical" evidence="9">
    <location>
        <begin position="12"/>
        <end position="33"/>
    </location>
</feature>
<dbReference type="GO" id="GO:0000155">
    <property type="term" value="F:phosphorelay sensor kinase activity"/>
    <property type="evidence" value="ECO:0007669"/>
    <property type="project" value="InterPro"/>
</dbReference>
<dbReference type="InterPro" id="IPR036890">
    <property type="entry name" value="HATPase_C_sf"/>
</dbReference>
<reference evidence="11 12" key="1">
    <citation type="journal article" date="2016" name="Nat. Commun.">
        <title>Thousands of microbial genomes shed light on interconnected biogeochemical processes in an aquifer system.</title>
        <authorList>
            <person name="Anantharaman K."/>
            <person name="Brown C.T."/>
            <person name="Hug L.A."/>
            <person name="Sharon I."/>
            <person name="Castelle C.J."/>
            <person name="Probst A.J."/>
            <person name="Thomas B.C."/>
            <person name="Singh A."/>
            <person name="Wilkins M.J."/>
            <person name="Karaoz U."/>
            <person name="Brodie E.L."/>
            <person name="Williams K.H."/>
            <person name="Hubbard S.S."/>
            <person name="Banfield J.F."/>
        </authorList>
    </citation>
    <scope>NUCLEOTIDE SEQUENCE [LARGE SCALE GENOMIC DNA]</scope>
</reference>
<organism evidence="11 12">
    <name type="scientific">candidate division WOR-1 bacterium RIFOXYC2_FULL_41_25</name>
    <dbReference type="NCBI Taxonomy" id="1802586"/>
    <lineage>
        <taxon>Bacteria</taxon>
        <taxon>Bacillati</taxon>
        <taxon>Saganbacteria</taxon>
    </lineage>
</organism>
<evidence type="ECO:0000256" key="2">
    <source>
        <dbReference type="ARBA" id="ARBA00012438"/>
    </source>
</evidence>
<dbReference type="SUPFAM" id="SSF47384">
    <property type="entry name" value="Homodimeric domain of signal transducing histidine kinase"/>
    <property type="match status" value="1"/>
</dbReference>
<evidence type="ECO:0000256" key="4">
    <source>
        <dbReference type="ARBA" id="ARBA00022679"/>
    </source>
</evidence>